<dbReference type="InterPro" id="IPR036390">
    <property type="entry name" value="WH_DNA-bd_sf"/>
</dbReference>
<keyword evidence="1" id="KW-0805">Transcription regulation</keyword>
<dbReference type="SMART" id="SM00346">
    <property type="entry name" value="HTH_ICLR"/>
    <property type="match status" value="1"/>
</dbReference>
<dbReference type="SUPFAM" id="SSF55781">
    <property type="entry name" value="GAF domain-like"/>
    <property type="match status" value="1"/>
</dbReference>
<keyword evidence="3" id="KW-0804">Transcription</keyword>
<dbReference type="InterPro" id="IPR036388">
    <property type="entry name" value="WH-like_DNA-bd_sf"/>
</dbReference>
<organism evidence="6 7">
    <name type="scientific">Asanoa iriomotensis</name>
    <dbReference type="NCBI Taxonomy" id="234613"/>
    <lineage>
        <taxon>Bacteria</taxon>
        <taxon>Bacillati</taxon>
        <taxon>Actinomycetota</taxon>
        <taxon>Actinomycetes</taxon>
        <taxon>Micromonosporales</taxon>
        <taxon>Micromonosporaceae</taxon>
        <taxon>Asanoa</taxon>
    </lineage>
</organism>
<dbReference type="Gene3D" id="1.10.10.10">
    <property type="entry name" value="Winged helix-like DNA-binding domain superfamily/Winged helix DNA-binding domain"/>
    <property type="match status" value="1"/>
</dbReference>
<dbReference type="PROSITE" id="PS51078">
    <property type="entry name" value="ICLR_ED"/>
    <property type="match status" value="1"/>
</dbReference>
<dbReference type="InterPro" id="IPR014757">
    <property type="entry name" value="Tscrpt_reg_IclR_C"/>
</dbReference>
<proteinExistence type="predicted"/>
<dbReference type="SUPFAM" id="SSF46785">
    <property type="entry name" value="Winged helix' DNA-binding domain"/>
    <property type="match status" value="1"/>
</dbReference>
<dbReference type="Gene3D" id="3.30.450.40">
    <property type="match status" value="1"/>
</dbReference>
<reference evidence="6 7" key="1">
    <citation type="submission" date="2021-01" db="EMBL/GenBank/DDBJ databases">
        <title>Whole genome shotgun sequence of Asanoa iriomotensis NBRC 100142.</title>
        <authorList>
            <person name="Komaki H."/>
            <person name="Tamura T."/>
        </authorList>
    </citation>
    <scope>NUCLEOTIDE SEQUENCE [LARGE SCALE GENOMIC DNA]</scope>
    <source>
        <strain evidence="6 7">NBRC 100142</strain>
    </source>
</reference>
<feature type="domain" description="HTH iclR-type" evidence="4">
    <location>
        <begin position="21"/>
        <end position="83"/>
    </location>
</feature>
<evidence type="ECO:0000259" key="5">
    <source>
        <dbReference type="PROSITE" id="PS51078"/>
    </source>
</evidence>
<dbReference type="InterPro" id="IPR050707">
    <property type="entry name" value="HTH_MetabolicPath_Reg"/>
</dbReference>
<gene>
    <name evidence="6" type="ORF">Air01nite_35790</name>
</gene>
<evidence type="ECO:0000313" key="6">
    <source>
        <dbReference type="EMBL" id="GIF57484.1"/>
    </source>
</evidence>
<dbReference type="Proteomes" id="UP000624325">
    <property type="component" value="Unassembled WGS sequence"/>
</dbReference>
<name>A0ABQ4C3Z5_9ACTN</name>
<accession>A0ABQ4C3Z5</accession>
<evidence type="ECO:0000256" key="3">
    <source>
        <dbReference type="ARBA" id="ARBA00023163"/>
    </source>
</evidence>
<keyword evidence="7" id="KW-1185">Reference proteome</keyword>
<feature type="domain" description="IclR-ED" evidence="5">
    <location>
        <begin position="84"/>
        <end position="273"/>
    </location>
</feature>
<dbReference type="PROSITE" id="PS51077">
    <property type="entry name" value="HTH_ICLR"/>
    <property type="match status" value="1"/>
</dbReference>
<evidence type="ECO:0000313" key="7">
    <source>
        <dbReference type="Proteomes" id="UP000624325"/>
    </source>
</evidence>
<protein>
    <submittedName>
        <fullName evidence="6">IclR family transcriptional regulator</fullName>
    </submittedName>
</protein>
<dbReference type="PANTHER" id="PTHR30136">
    <property type="entry name" value="HELIX-TURN-HELIX TRANSCRIPTIONAL REGULATOR, ICLR FAMILY"/>
    <property type="match status" value="1"/>
</dbReference>
<dbReference type="Pfam" id="PF09339">
    <property type="entry name" value="HTH_IclR"/>
    <property type="match status" value="1"/>
</dbReference>
<keyword evidence="2" id="KW-0238">DNA-binding</keyword>
<dbReference type="InterPro" id="IPR005471">
    <property type="entry name" value="Tscrpt_reg_IclR_N"/>
</dbReference>
<dbReference type="PANTHER" id="PTHR30136:SF35">
    <property type="entry name" value="HTH-TYPE TRANSCRIPTIONAL REGULATOR RV1719"/>
    <property type="match status" value="1"/>
</dbReference>
<dbReference type="RefSeq" id="WP_203703694.1">
    <property type="nucleotide sequence ID" value="NZ_BAAALU010000010.1"/>
</dbReference>
<evidence type="ECO:0000256" key="2">
    <source>
        <dbReference type="ARBA" id="ARBA00023125"/>
    </source>
</evidence>
<sequence length="280" mass="30451">MTKEADALPTGDGANGAERGSQAIHRALQLLKCFTVERPTVSLTELTRQTGLTMPTVHRMVKALQSSGFLVQDSVTNRYSLGPAVMNLARVMMHRSANEDLVTASMPFLEELREITNETVGLHCPTDQARYCVAELVSRQPLRLSTGVGHIYELFIGATGHAILAFSAPGTVDRVLSRLEQADRVDYPEVEIPTRKQLEDDLASIRRQGYAMSLGEVVPNATSIAVPILSDQGVAIAAVNVTGPADRWTRALMERHVPDLIEAAKQISTRLGYPGSHNLA</sequence>
<dbReference type="Pfam" id="PF01614">
    <property type="entry name" value="IclR_C"/>
    <property type="match status" value="1"/>
</dbReference>
<dbReference type="InterPro" id="IPR029016">
    <property type="entry name" value="GAF-like_dom_sf"/>
</dbReference>
<comment type="caution">
    <text evidence="6">The sequence shown here is derived from an EMBL/GenBank/DDBJ whole genome shotgun (WGS) entry which is preliminary data.</text>
</comment>
<evidence type="ECO:0000256" key="1">
    <source>
        <dbReference type="ARBA" id="ARBA00023015"/>
    </source>
</evidence>
<dbReference type="EMBL" id="BONC01000023">
    <property type="protein sequence ID" value="GIF57484.1"/>
    <property type="molecule type" value="Genomic_DNA"/>
</dbReference>
<evidence type="ECO:0000259" key="4">
    <source>
        <dbReference type="PROSITE" id="PS51077"/>
    </source>
</evidence>